<dbReference type="AlphaFoldDB" id="A0A177AY84"/>
<dbReference type="OrthoDB" id="18797at2759"/>
<dbReference type="GO" id="GO:0070192">
    <property type="term" value="P:chromosome organization involved in meiotic cell cycle"/>
    <property type="evidence" value="ECO:0007669"/>
    <property type="project" value="TreeGrafter"/>
</dbReference>
<comment type="cofactor">
    <cofactor evidence="1">
        <name>Zn(2+)</name>
        <dbReference type="ChEBI" id="CHEBI:29105"/>
    </cofactor>
</comment>
<dbReference type="GO" id="GO:0000794">
    <property type="term" value="C:condensed nuclear chromosome"/>
    <property type="evidence" value="ECO:0007669"/>
    <property type="project" value="TreeGrafter"/>
</dbReference>
<proteinExistence type="inferred from homology"/>
<keyword evidence="10" id="KW-0175">Coiled coil</keyword>
<evidence type="ECO:0000256" key="4">
    <source>
        <dbReference type="ARBA" id="ARBA00009439"/>
    </source>
</evidence>
<dbReference type="GO" id="GO:0030870">
    <property type="term" value="C:Mre11 complex"/>
    <property type="evidence" value="ECO:0007669"/>
    <property type="project" value="TreeGrafter"/>
</dbReference>
<evidence type="ECO:0000256" key="7">
    <source>
        <dbReference type="ARBA" id="ARBA00022833"/>
    </source>
</evidence>
<feature type="coiled-coil region" evidence="10">
    <location>
        <begin position="989"/>
        <end position="1016"/>
    </location>
</feature>
<keyword evidence="8" id="KW-0539">Nucleus</keyword>
<evidence type="ECO:0000256" key="5">
    <source>
        <dbReference type="ARBA" id="ARBA00022454"/>
    </source>
</evidence>
<feature type="coiled-coil region" evidence="10">
    <location>
        <begin position="697"/>
        <end position="738"/>
    </location>
</feature>
<comment type="caution">
    <text evidence="12">The sequence shown here is derived from an EMBL/GenBank/DDBJ whole genome shotgun (WGS) entry which is preliminary data.</text>
</comment>
<evidence type="ECO:0000256" key="3">
    <source>
        <dbReference type="ARBA" id="ARBA00004286"/>
    </source>
</evidence>
<evidence type="ECO:0000313" key="12">
    <source>
        <dbReference type="EMBL" id="OAF66371.1"/>
    </source>
</evidence>
<dbReference type="GO" id="GO:0016887">
    <property type="term" value="F:ATP hydrolysis activity"/>
    <property type="evidence" value="ECO:0007669"/>
    <property type="project" value="InterPro"/>
</dbReference>
<feature type="coiled-coil region" evidence="10">
    <location>
        <begin position="431"/>
        <end position="458"/>
    </location>
</feature>
<dbReference type="GO" id="GO:0000722">
    <property type="term" value="P:telomere maintenance via recombination"/>
    <property type="evidence" value="ECO:0007669"/>
    <property type="project" value="TreeGrafter"/>
</dbReference>
<feature type="coiled-coil region" evidence="10">
    <location>
        <begin position="607"/>
        <end position="641"/>
    </location>
</feature>
<dbReference type="EMBL" id="LWCA01000952">
    <property type="protein sequence ID" value="OAF66371.1"/>
    <property type="molecule type" value="Genomic_DNA"/>
</dbReference>
<organism evidence="12 13">
    <name type="scientific">Intoshia linei</name>
    <dbReference type="NCBI Taxonomy" id="1819745"/>
    <lineage>
        <taxon>Eukaryota</taxon>
        <taxon>Metazoa</taxon>
        <taxon>Spiralia</taxon>
        <taxon>Lophotrochozoa</taxon>
        <taxon>Mesozoa</taxon>
        <taxon>Orthonectida</taxon>
        <taxon>Rhopaluridae</taxon>
        <taxon>Intoshia</taxon>
    </lineage>
</organism>
<accession>A0A177AY84</accession>
<evidence type="ECO:0000256" key="6">
    <source>
        <dbReference type="ARBA" id="ARBA00022723"/>
    </source>
</evidence>
<protein>
    <recommendedName>
        <fullName evidence="11">Rad50/SbcC-type AAA domain-containing protein</fullName>
    </recommendedName>
</protein>
<dbReference type="PANTHER" id="PTHR18867:SF12">
    <property type="entry name" value="DNA REPAIR PROTEIN RAD50"/>
    <property type="match status" value="1"/>
</dbReference>
<feature type="coiled-coil region" evidence="10">
    <location>
        <begin position="306"/>
        <end position="389"/>
    </location>
</feature>
<name>A0A177AY84_9BILA</name>
<feature type="coiled-coil region" evidence="10">
    <location>
        <begin position="1060"/>
        <end position="1101"/>
    </location>
</feature>
<dbReference type="GO" id="GO:0051880">
    <property type="term" value="F:G-quadruplex DNA binding"/>
    <property type="evidence" value="ECO:0007669"/>
    <property type="project" value="TreeGrafter"/>
</dbReference>
<keyword evidence="6" id="KW-0479">Metal-binding</keyword>
<keyword evidence="13" id="KW-1185">Reference proteome</keyword>
<sequence>MLRELRIKGIRNYNYEDESAEEIKFMSPLTLILGNNGTGKTTIIEALKYITIGELPPGYRNALFVYDPNLAHTNSTSGLISLKFDDCVGRTWEIQRCIVATKKIKRIEQRCTDGIITQIQENGTRTSHTYKNYDLALRMIELFGLSKAIIEHVIFCHQEDSSWPLGEGKILKDRLDSIFSLNRLSEALDSLKSEKAKYASTIRDFNIELKFLLNNRETYSKFYSDYKQCENESNNIINQLNELMTEIDPITTLQNDLQIKSQKSSKIEDNKEILSQQYTQIKKSNEILIKNLRLPLIEKDSIKFEIDKIEENKTNLNIYINQIKNKLERKEDERKELRSKRSNFLIESGKRQQYMMTFIEEINQTIEKLNKLNETYSILENMNIKKQKNLNSENVQNIVAKFKFSKNLIYNQYIDLKNDFNEKKENFDINFDKYKSKYEQVQKLLIQLQEKIKIFQEEKLTTTKKLTDITYSLKTKNKTLDVIENYQKEIERKKLSLNEINNSFDDREQDNIDLNRTEINTLSKKLNDINTILENLHSNLSKFTKFKCINDNIKNLENTIEKEFNTIHTKWKKCGYEAIGIEHINISIFEKNIKQNKVLMQNKHSEIVEISNKLVTTKSRIKELKLQSCQLEKKLKEYEKDIIESDDIEKMKTLSVKLKKTERQLYMNVGAQLYFKKFLSNLENQNTQCPLCESCVFEKLDIQIEKIKREIRLKEDTIDNLENRKHNLSEEVKQYSHLEGATFMMKEVNKINQIEIPNINKEISTLMEKIGEFNDEIKMKKQELSNLGFIDETLSNIKCSFLSVDGLKKNIDINKEELLQYSSFINKNNIDNQEDELKRLNVERKIIIDKIDSLSKINEIKRVKINDHMSSSAKINSTINELSSKVLKLKSNLSEDSFNALSVNKMKESLEKLKLAIFELKKEQPLIKDKSDKYKKKMDKYTNKHNIESEKYRADVTCLESAISSIDESLERIDTFDEKKCLSELKIKIDSTDEKIGKINDRISQLQNQLAESLNDDTYAQYKIQDLNSMFDIYDRKSEIRIIMNQIKELTSELGSIGSSYTLKKQYNEITEKLKKLKDKEDQLNSKNSKLKSEMELIEKNINLYQYKNANKLYRDKQIDIYTTEVLVREISTYMKALDLSIMQDHGLKILKINRIIDEYWRSTYRGSDIETIEIKFRDEGEKMTGKLKRTFTYSIIMVKSGVKVDMRGRCSTGQKRCRVRSYRSHAITNINLNCLNDSFLKEITDPSE</sequence>
<dbReference type="PANTHER" id="PTHR18867">
    <property type="entry name" value="RAD50"/>
    <property type="match status" value="1"/>
</dbReference>
<reference evidence="12 13" key="1">
    <citation type="submission" date="2016-04" db="EMBL/GenBank/DDBJ databases">
        <title>The genome of Intoshia linei affirms orthonectids as highly simplified spiralians.</title>
        <authorList>
            <person name="Mikhailov K.V."/>
            <person name="Slusarev G.S."/>
            <person name="Nikitin M.A."/>
            <person name="Logacheva M.D."/>
            <person name="Penin A."/>
            <person name="Aleoshin V."/>
            <person name="Panchin Y.V."/>
        </authorList>
    </citation>
    <scope>NUCLEOTIDE SEQUENCE [LARGE SCALE GENOMIC DNA]</scope>
    <source>
        <strain evidence="12">Intl2013</strain>
        <tissue evidence="12">Whole animal</tissue>
    </source>
</reference>
<evidence type="ECO:0000259" key="11">
    <source>
        <dbReference type="Pfam" id="PF13476"/>
    </source>
</evidence>
<feature type="domain" description="Rad50/SbcC-type AAA" evidence="11">
    <location>
        <begin position="4"/>
        <end position="247"/>
    </location>
</feature>
<keyword evidence="7" id="KW-0862">Zinc</keyword>
<comment type="catalytic activity">
    <reaction evidence="9">
        <text>ATP + H2O = ADP + phosphate + H(+)</text>
        <dbReference type="Rhea" id="RHEA:13065"/>
        <dbReference type="ChEBI" id="CHEBI:15377"/>
        <dbReference type="ChEBI" id="CHEBI:15378"/>
        <dbReference type="ChEBI" id="CHEBI:30616"/>
        <dbReference type="ChEBI" id="CHEBI:43474"/>
        <dbReference type="ChEBI" id="CHEBI:456216"/>
    </reaction>
</comment>
<evidence type="ECO:0000256" key="1">
    <source>
        <dbReference type="ARBA" id="ARBA00001947"/>
    </source>
</evidence>
<evidence type="ECO:0000256" key="8">
    <source>
        <dbReference type="ARBA" id="ARBA00023242"/>
    </source>
</evidence>
<gene>
    <name evidence="12" type="ORF">A3Q56_05909</name>
</gene>
<dbReference type="Proteomes" id="UP000078046">
    <property type="component" value="Unassembled WGS sequence"/>
</dbReference>
<dbReference type="Pfam" id="PF13476">
    <property type="entry name" value="AAA_23"/>
    <property type="match status" value="1"/>
</dbReference>
<dbReference type="SUPFAM" id="SSF52540">
    <property type="entry name" value="P-loop containing nucleoside triphosphate hydrolases"/>
    <property type="match status" value="1"/>
</dbReference>
<dbReference type="Gene3D" id="3.40.50.300">
    <property type="entry name" value="P-loop containing nucleotide triphosphate hydrolases"/>
    <property type="match status" value="1"/>
</dbReference>
<comment type="similarity">
    <text evidence="4">Belongs to the SMC family. RAD50 subfamily.</text>
</comment>
<dbReference type="GO" id="GO:0003691">
    <property type="term" value="F:double-stranded telomeric DNA binding"/>
    <property type="evidence" value="ECO:0007669"/>
    <property type="project" value="TreeGrafter"/>
</dbReference>
<dbReference type="GO" id="GO:0007004">
    <property type="term" value="P:telomere maintenance via telomerase"/>
    <property type="evidence" value="ECO:0007669"/>
    <property type="project" value="TreeGrafter"/>
</dbReference>
<dbReference type="GO" id="GO:0043047">
    <property type="term" value="F:single-stranded telomeric DNA binding"/>
    <property type="evidence" value="ECO:0007669"/>
    <property type="project" value="TreeGrafter"/>
</dbReference>
<evidence type="ECO:0000313" key="13">
    <source>
        <dbReference type="Proteomes" id="UP000078046"/>
    </source>
</evidence>
<dbReference type="InterPro" id="IPR038729">
    <property type="entry name" value="Rad50/SbcC_AAA"/>
</dbReference>
<evidence type="ECO:0000256" key="10">
    <source>
        <dbReference type="SAM" id="Coils"/>
    </source>
</evidence>
<evidence type="ECO:0000256" key="9">
    <source>
        <dbReference type="ARBA" id="ARBA00049360"/>
    </source>
</evidence>
<dbReference type="GO" id="GO:0046872">
    <property type="term" value="F:metal ion binding"/>
    <property type="evidence" value="ECO:0007669"/>
    <property type="project" value="UniProtKB-KW"/>
</dbReference>
<keyword evidence="5" id="KW-0158">Chromosome</keyword>
<comment type="subcellular location">
    <subcellularLocation>
        <location evidence="3">Chromosome</location>
    </subcellularLocation>
    <subcellularLocation>
        <location evidence="2">Nucleus</location>
    </subcellularLocation>
</comment>
<evidence type="ECO:0000256" key="2">
    <source>
        <dbReference type="ARBA" id="ARBA00004123"/>
    </source>
</evidence>
<dbReference type="InterPro" id="IPR027417">
    <property type="entry name" value="P-loop_NTPase"/>
</dbReference>
<dbReference type="GO" id="GO:0006302">
    <property type="term" value="P:double-strand break repair"/>
    <property type="evidence" value="ECO:0007669"/>
    <property type="project" value="InterPro"/>
</dbReference>